<feature type="transmembrane region" description="Helical" evidence="10">
    <location>
        <begin position="47"/>
        <end position="67"/>
    </location>
</feature>
<feature type="transmembrane region" description="Helical" evidence="10">
    <location>
        <begin position="171"/>
        <end position="190"/>
    </location>
</feature>
<gene>
    <name evidence="12" type="ORF">CEY00_Acc28673</name>
</gene>
<evidence type="ECO:0000256" key="7">
    <source>
        <dbReference type="ARBA" id="ARBA00022989"/>
    </source>
</evidence>
<organism evidence="12 13">
    <name type="scientific">Actinidia chinensis var. chinensis</name>
    <name type="common">Chinese soft-hair kiwi</name>
    <dbReference type="NCBI Taxonomy" id="1590841"/>
    <lineage>
        <taxon>Eukaryota</taxon>
        <taxon>Viridiplantae</taxon>
        <taxon>Streptophyta</taxon>
        <taxon>Embryophyta</taxon>
        <taxon>Tracheophyta</taxon>
        <taxon>Spermatophyta</taxon>
        <taxon>Magnoliopsida</taxon>
        <taxon>eudicotyledons</taxon>
        <taxon>Gunneridae</taxon>
        <taxon>Pentapetalae</taxon>
        <taxon>asterids</taxon>
        <taxon>Ericales</taxon>
        <taxon>Actinidiaceae</taxon>
        <taxon>Actinidia</taxon>
    </lineage>
</organism>
<dbReference type="GO" id="GO:0005769">
    <property type="term" value="C:early endosome"/>
    <property type="evidence" value="ECO:0007669"/>
    <property type="project" value="UniProtKB-SubCell"/>
</dbReference>
<dbReference type="FunFam" id="1.10.3730.20:FF:000006">
    <property type="entry name" value="Probable magnesium transporter"/>
    <property type="match status" value="1"/>
</dbReference>
<feature type="transmembrane region" description="Helical" evidence="10">
    <location>
        <begin position="202"/>
        <end position="221"/>
    </location>
</feature>
<comment type="function">
    <text evidence="9 10">Acts as a Mg(2+) transporter. Can also transport other divalent cations such as Fe(2+), Sr(2+), Ba(2+), Mn(2+) and Co(2+) but to a much less extent than Mg(2+).</text>
</comment>
<evidence type="ECO:0000256" key="10">
    <source>
        <dbReference type="RuleBase" id="RU363078"/>
    </source>
</evidence>
<evidence type="ECO:0000256" key="3">
    <source>
        <dbReference type="ARBA" id="ARBA00007635"/>
    </source>
</evidence>
<comment type="subcellular location">
    <subcellularLocation>
        <location evidence="10">Cell membrane</location>
        <topology evidence="10">Multi-pass membrane protein</topology>
    </subcellularLocation>
    <subcellularLocation>
        <location evidence="10">Early endosome</location>
    </subcellularLocation>
    <subcellularLocation>
        <location evidence="1">Membrane</location>
        <topology evidence="1">Multi-pass membrane protein</topology>
    </subcellularLocation>
</comment>
<keyword evidence="10" id="KW-0813">Transport</keyword>
<keyword evidence="10" id="KW-0406">Ion transport</keyword>
<keyword evidence="10" id="KW-1003">Cell membrane</keyword>
<feature type="transmembrane region" description="Helical" evidence="10">
    <location>
        <begin position="100"/>
        <end position="119"/>
    </location>
</feature>
<evidence type="ECO:0000313" key="12">
    <source>
        <dbReference type="EMBL" id="PSR91328.1"/>
    </source>
</evidence>
<dbReference type="InterPro" id="IPR008521">
    <property type="entry name" value="Mg_trans_NIPA"/>
</dbReference>
<comment type="caution">
    <text evidence="12">The sequence shown here is derived from an EMBL/GenBank/DDBJ whole genome shotgun (WGS) entry which is preliminary data.</text>
</comment>
<dbReference type="Pfam" id="PF00892">
    <property type="entry name" value="EamA"/>
    <property type="match status" value="1"/>
</dbReference>
<feature type="transmembrane region" description="Helical" evidence="10">
    <location>
        <begin position="233"/>
        <end position="255"/>
    </location>
</feature>
<name>A0A2R6PHH8_ACTCC</name>
<accession>A0A2R6PHH8</accession>
<evidence type="ECO:0000256" key="1">
    <source>
        <dbReference type="ARBA" id="ARBA00004141"/>
    </source>
</evidence>
<comment type="subunit">
    <text evidence="4 10">Homodimer.</text>
</comment>
<dbReference type="OMA" id="HPAMPCG"/>
<evidence type="ECO:0000256" key="5">
    <source>
        <dbReference type="ARBA" id="ARBA00022692"/>
    </source>
</evidence>
<evidence type="ECO:0000313" key="13">
    <source>
        <dbReference type="Proteomes" id="UP000241394"/>
    </source>
</evidence>
<keyword evidence="7 10" id="KW-1133">Transmembrane helix</keyword>
<evidence type="ECO:0000256" key="8">
    <source>
        <dbReference type="ARBA" id="ARBA00023136"/>
    </source>
</evidence>
<comment type="similarity">
    <text evidence="2 10">Belongs to the NIPA (TC 2.A.7) family.</text>
</comment>
<dbReference type="SUPFAM" id="SSF103481">
    <property type="entry name" value="Multidrug resistance efflux transporter EmrE"/>
    <property type="match status" value="1"/>
</dbReference>
<proteinExistence type="inferred from homology"/>
<evidence type="ECO:0000256" key="2">
    <source>
        <dbReference type="ARBA" id="ARBA00007001"/>
    </source>
</evidence>
<dbReference type="InParanoid" id="A0A2R6PHH8"/>
<dbReference type="Gene3D" id="1.10.3730.20">
    <property type="match status" value="1"/>
</dbReference>
<dbReference type="EMBL" id="NKQK01000025">
    <property type="protein sequence ID" value="PSR91328.1"/>
    <property type="molecule type" value="Genomic_DNA"/>
</dbReference>
<sequence length="345" mass="37452">MWESICLTVAATAGNNIGKVLQKKGTVILPPLSFKLKVIRAYALNKAWVIGFLMDIFGALLMLQALSKAPVSVIQPVSGCGLAILSVFSHFYLKERMNAVDWMGIALAAIGTIGVGAGGEEQKASSISIFHLPWLAFIVAFLFILLNGWLRIYRRQRREQELMQSEVVEEIIYGLESGILFGMASVISKMGFVFLEQGFSKLLVPTCIAISMCCSGTGFVYQTRGLKHGRAIVVSTCAAVASIVTGVLAGMIALGERLPSAPMARRTLLLGWLFIILGVVLLVTSTRLVRYLPRSLRRFMQGGAADRNFGLRRHGSVHARDSSPSAVIQAATLHHLMSSPSKEKA</sequence>
<feature type="transmembrane region" description="Helical" evidence="10">
    <location>
        <begin position="131"/>
        <end position="150"/>
    </location>
</feature>
<dbReference type="AlphaFoldDB" id="A0A2R6PHH8"/>
<dbReference type="OrthoDB" id="1911792at2759"/>
<feature type="transmembrane region" description="Helical" evidence="10">
    <location>
        <begin position="73"/>
        <end position="93"/>
    </location>
</feature>
<feature type="transmembrane region" description="Helical" evidence="10">
    <location>
        <begin position="267"/>
        <end position="289"/>
    </location>
</feature>
<evidence type="ECO:0000256" key="6">
    <source>
        <dbReference type="ARBA" id="ARBA00022753"/>
    </source>
</evidence>
<dbReference type="FunCoup" id="A0A2R6PHH8">
    <property type="interactions" value="1191"/>
</dbReference>
<keyword evidence="5 10" id="KW-0812">Transmembrane</keyword>
<dbReference type="InterPro" id="IPR037185">
    <property type="entry name" value="EmrE-like"/>
</dbReference>
<reference evidence="12 13" key="1">
    <citation type="submission" date="2017-07" db="EMBL/GenBank/DDBJ databases">
        <title>An improved, manually edited Actinidia chinensis var. chinensis (kiwifruit) genome highlights the challenges associated with draft genomes and gene prediction in plants.</title>
        <authorList>
            <person name="Pilkington S."/>
            <person name="Crowhurst R."/>
            <person name="Hilario E."/>
            <person name="Nardozza S."/>
            <person name="Fraser L."/>
            <person name="Peng Y."/>
            <person name="Gunaseelan K."/>
            <person name="Simpson R."/>
            <person name="Tahir J."/>
            <person name="Deroles S."/>
            <person name="Templeton K."/>
            <person name="Luo Z."/>
            <person name="Davy M."/>
            <person name="Cheng C."/>
            <person name="Mcneilage M."/>
            <person name="Scaglione D."/>
            <person name="Liu Y."/>
            <person name="Zhang Q."/>
            <person name="Datson P."/>
            <person name="De Silva N."/>
            <person name="Gardiner S."/>
            <person name="Bassett H."/>
            <person name="Chagne D."/>
            <person name="Mccallum J."/>
            <person name="Dzierzon H."/>
            <person name="Deng C."/>
            <person name="Wang Y.-Y."/>
            <person name="Barron N."/>
            <person name="Manako K."/>
            <person name="Bowen J."/>
            <person name="Foster T."/>
            <person name="Erridge Z."/>
            <person name="Tiffin H."/>
            <person name="Waite C."/>
            <person name="Davies K."/>
            <person name="Grierson E."/>
            <person name="Laing W."/>
            <person name="Kirk R."/>
            <person name="Chen X."/>
            <person name="Wood M."/>
            <person name="Montefiori M."/>
            <person name="Brummell D."/>
            <person name="Schwinn K."/>
            <person name="Catanach A."/>
            <person name="Fullerton C."/>
            <person name="Li D."/>
            <person name="Meiyalaghan S."/>
            <person name="Nieuwenhuizen N."/>
            <person name="Read N."/>
            <person name="Prakash R."/>
            <person name="Hunter D."/>
            <person name="Zhang H."/>
            <person name="Mckenzie M."/>
            <person name="Knabel M."/>
            <person name="Harris A."/>
            <person name="Allan A."/>
            <person name="Chen A."/>
            <person name="Janssen B."/>
            <person name="Plunkett B."/>
            <person name="Dwamena C."/>
            <person name="Voogd C."/>
            <person name="Leif D."/>
            <person name="Lafferty D."/>
            <person name="Souleyre E."/>
            <person name="Varkonyi-Gasic E."/>
            <person name="Gambi F."/>
            <person name="Hanley J."/>
            <person name="Yao J.-L."/>
            <person name="Cheung J."/>
            <person name="David K."/>
            <person name="Warren B."/>
            <person name="Marsh K."/>
            <person name="Snowden K."/>
            <person name="Lin-Wang K."/>
            <person name="Brian L."/>
            <person name="Martinez-Sanchez M."/>
            <person name="Wang M."/>
            <person name="Ileperuma N."/>
            <person name="Macnee N."/>
            <person name="Campin R."/>
            <person name="Mcatee P."/>
            <person name="Drummond R."/>
            <person name="Espley R."/>
            <person name="Ireland H."/>
            <person name="Wu R."/>
            <person name="Atkinson R."/>
            <person name="Karunairetnam S."/>
            <person name="Bulley S."/>
            <person name="Chunkath S."/>
            <person name="Hanley Z."/>
            <person name="Storey R."/>
            <person name="Thrimawithana A."/>
            <person name="Thomson S."/>
            <person name="David C."/>
            <person name="Testolin R."/>
        </authorList>
    </citation>
    <scope>NUCLEOTIDE SEQUENCE [LARGE SCALE GENOMIC DNA]</scope>
    <source>
        <strain evidence="13">cv. Red5</strain>
        <tissue evidence="12">Young leaf</tissue>
    </source>
</reference>
<dbReference type="PANTHER" id="PTHR12570:SF65">
    <property type="entry name" value="MAGNESIUM TRANSPORTER NIPA9-RELATED"/>
    <property type="match status" value="1"/>
</dbReference>
<evidence type="ECO:0000256" key="4">
    <source>
        <dbReference type="ARBA" id="ARBA00011738"/>
    </source>
</evidence>
<dbReference type="InterPro" id="IPR000620">
    <property type="entry name" value="EamA_dom"/>
</dbReference>
<dbReference type="PANTHER" id="PTHR12570">
    <property type="match status" value="1"/>
</dbReference>
<dbReference type="Gramene" id="PSR91328">
    <property type="protein sequence ID" value="PSR91328"/>
    <property type="gene ID" value="CEY00_Acc28673"/>
</dbReference>
<dbReference type="GO" id="GO:0015095">
    <property type="term" value="F:magnesium ion transmembrane transporter activity"/>
    <property type="evidence" value="ECO:0007669"/>
    <property type="project" value="UniProtKB-UniRule"/>
</dbReference>
<reference evidence="13" key="2">
    <citation type="journal article" date="2018" name="BMC Genomics">
        <title>A manually annotated Actinidia chinensis var. chinensis (kiwifruit) genome highlights the challenges associated with draft genomes and gene prediction in plants.</title>
        <authorList>
            <person name="Pilkington S.M."/>
            <person name="Crowhurst R."/>
            <person name="Hilario E."/>
            <person name="Nardozza S."/>
            <person name="Fraser L."/>
            <person name="Peng Y."/>
            <person name="Gunaseelan K."/>
            <person name="Simpson R."/>
            <person name="Tahir J."/>
            <person name="Deroles S.C."/>
            <person name="Templeton K."/>
            <person name="Luo Z."/>
            <person name="Davy M."/>
            <person name="Cheng C."/>
            <person name="McNeilage M."/>
            <person name="Scaglione D."/>
            <person name="Liu Y."/>
            <person name="Zhang Q."/>
            <person name="Datson P."/>
            <person name="De Silva N."/>
            <person name="Gardiner S.E."/>
            <person name="Bassett H."/>
            <person name="Chagne D."/>
            <person name="McCallum J."/>
            <person name="Dzierzon H."/>
            <person name="Deng C."/>
            <person name="Wang Y.Y."/>
            <person name="Barron L."/>
            <person name="Manako K."/>
            <person name="Bowen J."/>
            <person name="Foster T.M."/>
            <person name="Erridge Z.A."/>
            <person name="Tiffin H."/>
            <person name="Waite C.N."/>
            <person name="Davies K.M."/>
            <person name="Grierson E.P."/>
            <person name="Laing W.A."/>
            <person name="Kirk R."/>
            <person name="Chen X."/>
            <person name="Wood M."/>
            <person name="Montefiori M."/>
            <person name="Brummell D.A."/>
            <person name="Schwinn K.E."/>
            <person name="Catanach A."/>
            <person name="Fullerton C."/>
            <person name="Li D."/>
            <person name="Meiyalaghan S."/>
            <person name="Nieuwenhuizen N."/>
            <person name="Read N."/>
            <person name="Prakash R."/>
            <person name="Hunter D."/>
            <person name="Zhang H."/>
            <person name="McKenzie M."/>
            <person name="Knabel M."/>
            <person name="Harris A."/>
            <person name="Allan A.C."/>
            <person name="Gleave A."/>
            <person name="Chen A."/>
            <person name="Janssen B.J."/>
            <person name="Plunkett B."/>
            <person name="Ampomah-Dwamena C."/>
            <person name="Voogd C."/>
            <person name="Leif D."/>
            <person name="Lafferty D."/>
            <person name="Souleyre E.J.F."/>
            <person name="Varkonyi-Gasic E."/>
            <person name="Gambi F."/>
            <person name="Hanley J."/>
            <person name="Yao J.L."/>
            <person name="Cheung J."/>
            <person name="David K.M."/>
            <person name="Warren B."/>
            <person name="Marsh K."/>
            <person name="Snowden K.C."/>
            <person name="Lin-Wang K."/>
            <person name="Brian L."/>
            <person name="Martinez-Sanchez M."/>
            <person name="Wang M."/>
            <person name="Ileperuma N."/>
            <person name="Macnee N."/>
            <person name="Campin R."/>
            <person name="McAtee P."/>
            <person name="Drummond R.S.M."/>
            <person name="Espley R.V."/>
            <person name="Ireland H.S."/>
            <person name="Wu R."/>
            <person name="Atkinson R.G."/>
            <person name="Karunairetnam S."/>
            <person name="Bulley S."/>
            <person name="Chunkath S."/>
            <person name="Hanley Z."/>
            <person name="Storey R."/>
            <person name="Thrimawithana A.H."/>
            <person name="Thomson S."/>
            <person name="David C."/>
            <person name="Testolin R."/>
            <person name="Huang H."/>
            <person name="Hellens R.P."/>
            <person name="Schaffer R.J."/>
        </authorList>
    </citation>
    <scope>NUCLEOTIDE SEQUENCE [LARGE SCALE GENOMIC DNA]</scope>
    <source>
        <strain evidence="13">cv. Red5</strain>
    </source>
</reference>
<evidence type="ECO:0000256" key="9">
    <source>
        <dbReference type="ARBA" id="ARBA00025284"/>
    </source>
</evidence>
<protein>
    <recommendedName>
        <fullName evidence="10">Probable magnesium transporter</fullName>
    </recommendedName>
</protein>
<comment type="similarity">
    <text evidence="3">Belongs to the drug/metabolite transporter (DMT) superfamily. Plant drug/metabolite exporter (P-DME) (TC 2.A.7.4) family.</text>
</comment>
<evidence type="ECO:0000259" key="11">
    <source>
        <dbReference type="Pfam" id="PF00892"/>
    </source>
</evidence>
<dbReference type="Proteomes" id="UP000241394">
    <property type="component" value="Chromosome LG25"/>
</dbReference>
<dbReference type="GO" id="GO:0005886">
    <property type="term" value="C:plasma membrane"/>
    <property type="evidence" value="ECO:0007669"/>
    <property type="project" value="UniProtKB-SubCell"/>
</dbReference>
<keyword evidence="10" id="KW-0460">Magnesium</keyword>
<keyword evidence="13" id="KW-1185">Reference proteome</keyword>
<keyword evidence="6 10" id="KW-0967">Endosome</keyword>
<feature type="domain" description="EamA" evidence="11">
    <location>
        <begin position="45"/>
        <end position="115"/>
    </location>
</feature>
<keyword evidence="8 10" id="KW-0472">Membrane</keyword>